<accession>A0A0S4MQ38</accession>
<dbReference type="PANTHER" id="PTHR43272">
    <property type="entry name" value="LONG-CHAIN-FATTY-ACID--COA LIGASE"/>
    <property type="match status" value="1"/>
</dbReference>
<gene>
    <name evidence="4" type="ORF">JGI1_00148</name>
</gene>
<feature type="domain" description="AMP-dependent synthetase/ligase" evidence="3">
    <location>
        <begin position="33"/>
        <end position="421"/>
    </location>
</feature>
<evidence type="ECO:0000259" key="3">
    <source>
        <dbReference type="Pfam" id="PF00501"/>
    </source>
</evidence>
<dbReference type="PROSITE" id="PS00455">
    <property type="entry name" value="AMP_BINDING"/>
    <property type="match status" value="1"/>
</dbReference>
<keyword evidence="1" id="KW-0547">Nucleotide-binding</keyword>
<protein>
    <submittedName>
        <fullName evidence="4">Long-chain acyl-CoA synthetase</fullName>
    </submittedName>
</protein>
<proteinExistence type="predicted"/>
<dbReference type="InterPro" id="IPR020845">
    <property type="entry name" value="AMP-binding_CS"/>
</dbReference>
<evidence type="ECO:0000313" key="4">
    <source>
        <dbReference type="EMBL" id="CUU01012.1"/>
    </source>
</evidence>
<evidence type="ECO:0000256" key="1">
    <source>
        <dbReference type="ARBA" id="ARBA00022741"/>
    </source>
</evidence>
<dbReference type="RefSeq" id="WP_181180193.1">
    <property type="nucleotide sequence ID" value="NZ_FAOO01000001.1"/>
</dbReference>
<dbReference type="Gene3D" id="3.40.50.12780">
    <property type="entry name" value="N-terminal domain of ligase-like"/>
    <property type="match status" value="1"/>
</dbReference>
<keyword evidence="2" id="KW-0067">ATP-binding</keyword>
<dbReference type="InterPro" id="IPR000873">
    <property type="entry name" value="AMP-dep_synth/lig_dom"/>
</dbReference>
<dbReference type="Pfam" id="PF00501">
    <property type="entry name" value="AMP-binding"/>
    <property type="match status" value="1"/>
</dbReference>
<dbReference type="GO" id="GO:0005524">
    <property type="term" value="F:ATP binding"/>
    <property type="evidence" value="ECO:0007669"/>
    <property type="project" value="UniProtKB-KW"/>
</dbReference>
<name>A0A0S4MQ38_9BACT</name>
<dbReference type="Proteomes" id="UP000320623">
    <property type="component" value="Unassembled WGS sequence"/>
</dbReference>
<evidence type="ECO:0000313" key="5">
    <source>
        <dbReference type="Proteomes" id="UP000320623"/>
    </source>
</evidence>
<dbReference type="InterPro" id="IPR042099">
    <property type="entry name" value="ANL_N_sf"/>
</dbReference>
<dbReference type="CDD" id="cd05907">
    <property type="entry name" value="VL_LC_FACS_like"/>
    <property type="match status" value="1"/>
</dbReference>
<dbReference type="InterPro" id="IPR020459">
    <property type="entry name" value="AMP-binding"/>
</dbReference>
<evidence type="ECO:0000256" key="2">
    <source>
        <dbReference type="ARBA" id="ARBA00022840"/>
    </source>
</evidence>
<dbReference type="STRING" id="1643428.GCA_001442855_00138"/>
<dbReference type="GO" id="GO:0004467">
    <property type="term" value="F:long-chain fatty acid-CoA ligase activity"/>
    <property type="evidence" value="ECO:0007669"/>
    <property type="project" value="TreeGrafter"/>
</dbReference>
<dbReference type="SUPFAM" id="SSF56801">
    <property type="entry name" value="Acetyl-CoA synthetase-like"/>
    <property type="match status" value="1"/>
</dbReference>
<dbReference type="EMBL" id="FAOO01000001">
    <property type="protein sequence ID" value="CUU01012.1"/>
    <property type="molecule type" value="Genomic_DNA"/>
</dbReference>
<keyword evidence="5" id="KW-1185">Reference proteome</keyword>
<dbReference type="Pfam" id="PF23562">
    <property type="entry name" value="AMP-binding_C_3"/>
    <property type="match status" value="1"/>
</dbReference>
<organism evidence="4 5">
    <name type="scientific">Candidatus Thermokryptus mobilis</name>
    <dbReference type="NCBI Taxonomy" id="1643428"/>
    <lineage>
        <taxon>Bacteria</taxon>
        <taxon>Pseudomonadati</taxon>
        <taxon>Candidatus Kryptoniota</taxon>
        <taxon>Candidatus Thermokryptus</taxon>
    </lineage>
</organism>
<sequence length="594" mass="66763">MNEIKNLIELFEFGVKTYRNPKLLNYKSSDGVWRSIPAEEVAKRVRNIALGIHSLGIGYGDKVALLSESRPEWTMTDLGILSLGAIDVPIYTTQSLPQVEFILTNSESKLIFISTKQLYERVLPVLEKVGLADKVIVFEKEAPASGVMTLEQLEAIGAKLNSENPSLYDELKSRIKPDDVATIIYTSGTTGEPKGVMLTHSNLVSNAVTCASLFTWNAPDEVALSYLPLSHVFERMIIYLYLYIGIQIWYAESIEKLAENLIEVKPTVMTTVPRFLEKAEERMLAQVQTMSPLKRKIFNWAMGIARQYDPEKRFPLSYRIKHKIADILVYKKLRARFGGRFRFIVSGGAALRPDLARIFTAAGIPVLQGYGLTETSPVISVNRLERNRIGSVGPVIPGVCVKISAEGEILVDGPNVMKGYYKNERATLEAFEGTWFKTGDIGYIDKDGFLFITDRKKDLIKTSGGKFVAPQVIENLLSASVYVDKAVVIGEGRKFASALIFPNFEALKQFAMENGIEFSSNEELVNHPKVQQLYQSIIDDVNKHLSQWETIKKFAVVPDVLTIEADYLTPTLKVKRRNVEKRYADLIESFYKET</sequence>
<reference evidence="5" key="1">
    <citation type="submission" date="2015-11" db="EMBL/GenBank/DDBJ databases">
        <authorList>
            <person name="Varghese N."/>
        </authorList>
    </citation>
    <scope>NUCLEOTIDE SEQUENCE [LARGE SCALE GENOMIC DNA]</scope>
</reference>
<dbReference type="PRINTS" id="PR00154">
    <property type="entry name" value="AMPBINDING"/>
</dbReference>
<dbReference type="GO" id="GO:0016020">
    <property type="term" value="C:membrane"/>
    <property type="evidence" value="ECO:0007669"/>
    <property type="project" value="TreeGrafter"/>
</dbReference>
<dbReference type="AlphaFoldDB" id="A0A0S4MQ38"/>
<dbReference type="PANTHER" id="PTHR43272:SF33">
    <property type="entry name" value="AMP-BINDING DOMAIN-CONTAINING PROTEIN-RELATED"/>
    <property type="match status" value="1"/>
</dbReference>